<dbReference type="Gene3D" id="1.10.10.10">
    <property type="entry name" value="Winged helix-like DNA-binding domain superfamily/Winged helix DNA-binding domain"/>
    <property type="match status" value="1"/>
</dbReference>
<feature type="domain" description="HTH marR-type" evidence="1">
    <location>
        <begin position="14"/>
        <end position="150"/>
    </location>
</feature>
<dbReference type="RefSeq" id="WP_151460062.1">
    <property type="nucleotide sequence ID" value="NZ_WAAO01000003.1"/>
</dbReference>
<dbReference type="InterPro" id="IPR036390">
    <property type="entry name" value="WH_DNA-bd_sf"/>
</dbReference>
<dbReference type="PROSITE" id="PS50995">
    <property type="entry name" value="HTH_MARR_2"/>
    <property type="match status" value="1"/>
</dbReference>
<accession>A0ABQ6V583</accession>
<dbReference type="InterPro" id="IPR036388">
    <property type="entry name" value="WH-like_DNA-bd_sf"/>
</dbReference>
<evidence type="ECO:0000259" key="1">
    <source>
        <dbReference type="PROSITE" id="PS50995"/>
    </source>
</evidence>
<dbReference type="GeneID" id="77478085"/>
<keyword evidence="3" id="KW-1185">Reference proteome</keyword>
<dbReference type="PANTHER" id="PTHR33164:SF99">
    <property type="entry name" value="MARR FAMILY REGULATORY PROTEIN"/>
    <property type="match status" value="1"/>
</dbReference>
<sequence>MTTNGAIPPLAGEELETWSAMATVLEWLPSALDAQLQRDAQVTHFEYGVLYALAHAEDGRLRMSVLSSYANSTLSRLSRAATRLEGKGWMRRSPDPSDGRFTLAHITDSGRAKVDQASPGHAELVRELVLDRLTAVQRRQLREISRRIAGALRDEGGWRPPTPSDED</sequence>
<dbReference type="EMBL" id="WAAO01000003">
    <property type="protein sequence ID" value="KAB1862619.1"/>
    <property type="molecule type" value="Genomic_DNA"/>
</dbReference>
<dbReference type="SUPFAM" id="SSF46785">
    <property type="entry name" value="Winged helix' DNA-binding domain"/>
    <property type="match status" value="1"/>
</dbReference>
<dbReference type="InterPro" id="IPR000835">
    <property type="entry name" value="HTH_MarR-typ"/>
</dbReference>
<dbReference type="PANTHER" id="PTHR33164">
    <property type="entry name" value="TRANSCRIPTIONAL REGULATOR, MARR FAMILY"/>
    <property type="match status" value="1"/>
</dbReference>
<dbReference type="Pfam" id="PF01047">
    <property type="entry name" value="MarR"/>
    <property type="match status" value="1"/>
</dbReference>
<dbReference type="InterPro" id="IPR039422">
    <property type="entry name" value="MarR/SlyA-like"/>
</dbReference>
<evidence type="ECO:0000313" key="3">
    <source>
        <dbReference type="Proteomes" id="UP000478836"/>
    </source>
</evidence>
<name>A0ABQ6V583_9MICO</name>
<dbReference type="SMART" id="SM00347">
    <property type="entry name" value="HTH_MARR"/>
    <property type="match status" value="1"/>
</dbReference>
<gene>
    <name evidence="2" type="ORF">F6A08_16585</name>
</gene>
<proteinExistence type="predicted"/>
<protein>
    <submittedName>
        <fullName evidence="2">MarR family transcriptional regulator</fullName>
    </submittedName>
</protein>
<reference evidence="3" key="1">
    <citation type="submission" date="2019-09" db="EMBL/GenBank/DDBJ databases">
        <title>Whole genome sequencing of Microbacterium maritypicum.</title>
        <authorList>
            <person name="Lenchi N."/>
        </authorList>
    </citation>
    <scope>NUCLEOTIDE SEQUENCE [LARGE SCALE GENOMIC DNA]</scope>
    <source>
        <strain evidence="3">G1</strain>
    </source>
</reference>
<evidence type="ECO:0000313" key="2">
    <source>
        <dbReference type="EMBL" id="KAB1862619.1"/>
    </source>
</evidence>
<comment type="caution">
    <text evidence="2">The sequence shown here is derived from an EMBL/GenBank/DDBJ whole genome shotgun (WGS) entry which is preliminary data.</text>
</comment>
<dbReference type="Proteomes" id="UP000478836">
    <property type="component" value="Unassembled WGS sequence"/>
</dbReference>
<organism evidence="2 3">
    <name type="scientific">Microbacterium algeriense</name>
    <dbReference type="NCBI Taxonomy" id="2615184"/>
    <lineage>
        <taxon>Bacteria</taxon>
        <taxon>Bacillati</taxon>
        <taxon>Actinomycetota</taxon>
        <taxon>Actinomycetes</taxon>
        <taxon>Micrococcales</taxon>
        <taxon>Microbacteriaceae</taxon>
        <taxon>Microbacterium</taxon>
    </lineage>
</organism>